<dbReference type="PANTHER" id="PTHR42850:SF11">
    <property type="entry name" value="BIS(5'-NUCLEOSYL)-TETRAPHOSPHATASE [SYMMETRICAL]"/>
    <property type="match status" value="1"/>
</dbReference>
<evidence type="ECO:0000259" key="1">
    <source>
        <dbReference type="Pfam" id="PF00149"/>
    </source>
</evidence>
<dbReference type="Proteomes" id="UP000185911">
    <property type="component" value="Unassembled WGS sequence"/>
</dbReference>
<dbReference type="Gene3D" id="3.60.21.10">
    <property type="match status" value="1"/>
</dbReference>
<name>A0A1Q8Y9D8_9BURK</name>
<protein>
    <submittedName>
        <fullName evidence="2">Putative serine/threonine phosphatase</fullName>
    </submittedName>
</protein>
<keyword evidence="3" id="KW-1185">Reference proteome</keyword>
<dbReference type="SUPFAM" id="SSF56300">
    <property type="entry name" value="Metallo-dependent phosphatases"/>
    <property type="match status" value="1"/>
</dbReference>
<dbReference type="AlphaFoldDB" id="A0A1Q8Y9D8"/>
<dbReference type="InterPro" id="IPR004843">
    <property type="entry name" value="Calcineurin-like_PHP"/>
</dbReference>
<dbReference type="GO" id="GO:0110154">
    <property type="term" value="P:RNA decapping"/>
    <property type="evidence" value="ECO:0007669"/>
    <property type="project" value="TreeGrafter"/>
</dbReference>
<dbReference type="GO" id="GO:0005737">
    <property type="term" value="C:cytoplasm"/>
    <property type="evidence" value="ECO:0007669"/>
    <property type="project" value="TreeGrafter"/>
</dbReference>
<gene>
    <name evidence="2" type="ORF">BLL52_4273</name>
</gene>
<dbReference type="RefSeq" id="WP_075588298.1">
    <property type="nucleotide sequence ID" value="NZ_MSYM01000020.1"/>
</dbReference>
<comment type="caution">
    <text evidence="2">The sequence shown here is derived from an EMBL/GenBank/DDBJ whole genome shotgun (WGS) entry which is preliminary data.</text>
</comment>
<dbReference type="EMBL" id="MSYM01000020">
    <property type="protein sequence ID" value="OLP04662.1"/>
    <property type="molecule type" value="Genomic_DNA"/>
</dbReference>
<dbReference type="Pfam" id="PF00149">
    <property type="entry name" value="Metallophos"/>
    <property type="match status" value="1"/>
</dbReference>
<proteinExistence type="predicted"/>
<dbReference type="GO" id="GO:0016791">
    <property type="term" value="F:phosphatase activity"/>
    <property type="evidence" value="ECO:0007669"/>
    <property type="project" value="TreeGrafter"/>
</dbReference>
<evidence type="ECO:0000313" key="3">
    <source>
        <dbReference type="Proteomes" id="UP000185911"/>
    </source>
</evidence>
<sequence>MSNINFKRFKNNNLGVDYVVGDIHGAYDSVLERMEQVKFNKKTDRLFSLGDLIDRGPQSARVLAFLKKPYVHAVLGNHDANFIWLSVPEIRALGQVNWNGMGWVSGESDETLLEIQEAFKKLPIAIEVETVRGTVGLVHAGVPNGLEWNEFLMLLSVGNEQIINEALWGRDRVDKGDESGVIGIDRLFVGHSIQWNGPRRLGNVYYIDSGAIFQELGSDRGCLNVANLVCQSGILTIPTLPLGVYCDVGHGPFGDYATPVFANTQTGQEVSEL</sequence>
<feature type="domain" description="Calcineurin-like phosphoesterase" evidence="1">
    <location>
        <begin position="19"/>
        <end position="155"/>
    </location>
</feature>
<accession>A0A1Q8Y9D8</accession>
<organism evidence="2 3">
    <name type="scientific">Rhodoferax antarcticus ANT.BR</name>
    <dbReference type="NCBI Taxonomy" id="1111071"/>
    <lineage>
        <taxon>Bacteria</taxon>
        <taxon>Pseudomonadati</taxon>
        <taxon>Pseudomonadota</taxon>
        <taxon>Betaproteobacteria</taxon>
        <taxon>Burkholderiales</taxon>
        <taxon>Comamonadaceae</taxon>
        <taxon>Rhodoferax</taxon>
    </lineage>
</organism>
<dbReference type="GO" id="GO:0008803">
    <property type="term" value="F:bis(5'-nucleosyl)-tetraphosphatase (symmetrical) activity"/>
    <property type="evidence" value="ECO:0007669"/>
    <property type="project" value="TreeGrafter"/>
</dbReference>
<dbReference type="PANTHER" id="PTHR42850">
    <property type="entry name" value="METALLOPHOSPHOESTERASE"/>
    <property type="match status" value="1"/>
</dbReference>
<dbReference type="InterPro" id="IPR050126">
    <property type="entry name" value="Ap4A_hydrolase"/>
</dbReference>
<evidence type="ECO:0000313" key="2">
    <source>
        <dbReference type="EMBL" id="OLP04662.1"/>
    </source>
</evidence>
<reference evidence="2 3" key="1">
    <citation type="submission" date="2017-01" db="EMBL/GenBank/DDBJ databases">
        <title>Genome sequence of Rhodoferax antarcticus ANT.BR, a psychrophilic purple nonsulfur bacterium from an Antarctic microbial mat.</title>
        <authorList>
            <person name="Baker J."/>
            <person name="Riester C."/>
            <person name="Skinner B."/>
            <person name="Newell A."/>
            <person name="Swingley W."/>
            <person name="Madigan M."/>
            <person name="Jung D."/>
            <person name="Asao M."/>
            <person name="Chen M."/>
            <person name="Loughlin P."/>
            <person name="Pan H."/>
            <person name="Lin S."/>
            <person name="Li N."/>
            <person name="Shaw J."/>
            <person name="Prado M."/>
            <person name="Sherman C."/>
            <person name="Li X."/>
            <person name="Tang J."/>
            <person name="Blankenship R."/>
            <person name="Zhao T."/>
            <person name="Touchman J."/>
            <person name="Sattley M."/>
        </authorList>
    </citation>
    <scope>NUCLEOTIDE SEQUENCE [LARGE SCALE GENOMIC DNA]</scope>
    <source>
        <strain evidence="2 3">ANT.BR</strain>
    </source>
</reference>
<dbReference type="InterPro" id="IPR029052">
    <property type="entry name" value="Metallo-depent_PP-like"/>
</dbReference>